<dbReference type="EMBL" id="CADILH010000001">
    <property type="protein sequence ID" value="CAB3929391.1"/>
    <property type="molecule type" value="Genomic_DNA"/>
</dbReference>
<dbReference type="AlphaFoldDB" id="A0A6S7F4N1"/>
<gene>
    <name evidence="2" type="ORF">LMG6000_00443</name>
</gene>
<dbReference type="Proteomes" id="UP000494183">
    <property type="component" value="Unassembled WGS sequence"/>
</dbReference>
<sequence length="307" mass="33567">MSKSITRQQMLGVLDDFVRRWQDADSSPMPGIDADVSLVASHRPGGSGPEAVSTWLGQDFVSFRDVQIVTSNRVVRGLRDRAAAGAYIFGRATAQGGGIIAFGGVITMTASSVAGMLRATGIQIQINWFEGESALLSGWSLPVMRRLWEPGDAPAAIVSELDAPWHRFPVSEVALTEEEAIALAWYQYAWGLDQADFGLLADVFTEDVSAELTPMGNLAGRNTLVGTLKAFRMPWPWMKHYGEPARIDIDGDTATMILGRIIPGRTHSETGNPLYGAHYQIQARKGSDLKWRIQKMNYVPGWIEASS</sequence>
<dbReference type="SUPFAM" id="SSF54427">
    <property type="entry name" value="NTF2-like"/>
    <property type="match status" value="1"/>
</dbReference>
<feature type="domain" description="SnoaL-like" evidence="1">
    <location>
        <begin position="175"/>
        <end position="296"/>
    </location>
</feature>
<dbReference type="Gene3D" id="3.10.450.50">
    <property type="match status" value="1"/>
</dbReference>
<evidence type="ECO:0000313" key="3">
    <source>
        <dbReference type="Proteomes" id="UP000494183"/>
    </source>
</evidence>
<accession>A0A6S7F4N1</accession>
<keyword evidence="3" id="KW-1185">Reference proteome</keyword>
<dbReference type="InterPro" id="IPR037401">
    <property type="entry name" value="SnoaL-like"/>
</dbReference>
<dbReference type="RefSeq" id="WP_175202091.1">
    <property type="nucleotide sequence ID" value="NZ_CADILH010000001.1"/>
</dbReference>
<proteinExistence type="predicted"/>
<protein>
    <recommendedName>
        <fullName evidence="1">SnoaL-like domain-containing protein</fullName>
    </recommendedName>
</protein>
<reference evidence="2 3" key="1">
    <citation type="submission" date="2020-04" db="EMBL/GenBank/DDBJ databases">
        <authorList>
            <person name="De Canck E."/>
        </authorList>
    </citation>
    <scope>NUCLEOTIDE SEQUENCE [LARGE SCALE GENOMIC DNA]</scope>
    <source>
        <strain evidence="2 3">LMG 6000</strain>
    </source>
</reference>
<dbReference type="Pfam" id="PF13577">
    <property type="entry name" value="SnoaL_4"/>
    <property type="match status" value="1"/>
</dbReference>
<evidence type="ECO:0000259" key="1">
    <source>
        <dbReference type="Pfam" id="PF13577"/>
    </source>
</evidence>
<name>A0A6S7F4N1_9BURK</name>
<organism evidence="2 3">
    <name type="scientific">Achromobacter insolitus</name>
    <dbReference type="NCBI Taxonomy" id="217204"/>
    <lineage>
        <taxon>Bacteria</taxon>
        <taxon>Pseudomonadati</taxon>
        <taxon>Pseudomonadota</taxon>
        <taxon>Betaproteobacteria</taxon>
        <taxon>Burkholderiales</taxon>
        <taxon>Alcaligenaceae</taxon>
        <taxon>Achromobacter</taxon>
    </lineage>
</organism>
<evidence type="ECO:0000313" key="2">
    <source>
        <dbReference type="EMBL" id="CAB3929391.1"/>
    </source>
</evidence>
<dbReference type="InterPro" id="IPR032710">
    <property type="entry name" value="NTF2-like_dom_sf"/>
</dbReference>